<comment type="similarity">
    <text evidence="1">Belongs to the poly(ADP-ribose) glycohydrolase family.</text>
</comment>
<dbReference type="Pfam" id="PF05028">
    <property type="entry name" value="PARG_cat_C"/>
    <property type="match status" value="1"/>
</dbReference>
<dbReference type="GO" id="GO:0005634">
    <property type="term" value="C:nucleus"/>
    <property type="evidence" value="ECO:0007669"/>
    <property type="project" value="TreeGrafter"/>
</dbReference>
<sequence>MIPVRYHAGISGFAGPASGPVVELSRPFEREQRTQVDSSLSFETIVKQLMPRLCPYIDHVRFEAPGAPQVYLNRGNAQWHKTPRDEGLLSLEMEMTAILDIVETDFPLGGWRRLVLPSQDLGPQKWQGVCELLKSGVEAAVSSKHPQEQPKLLGNLLTELHNTAQQRPFVLDVSALPDCFASMPADVRETFFGFTLPVLAKTVASIDSFFPEAPELLGHRRAASVHLRGDQCFALLSLAFFGLFPHQPLRGMPSFTFSGLFRRENNWPQNHQKFVCLMHYLNVTAQEMQAEELSETHPQNRVVTFNRTSRPETKGRAEDLQWWLHTLKDCPLTKVELRGDRESITGAKDALEADFAARILGGGVFGQGCVQEEIRFTVAPELTCARALMAGLQDFESAVLMGARTYSLYSGYRHSFRFEGGCPNPSTSDLVKIPMPNGTDKMQLPIAIVAIDAINYSHRDERNQYREGDILRELLKVSAGVCPRDPAGMQKGTQHEGRLPFATGNWWAGAFKGDPQLKSLIQWVACSEARRDVQYFPFGDRRMTGFADVLSSIERSG</sequence>
<dbReference type="GO" id="GO:0005975">
    <property type="term" value="P:carbohydrate metabolic process"/>
    <property type="evidence" value="ECO:0007669"/>
    <property type="project" value="InterPro"/>
</dbReference>
<evidence type="ECO:0000259" key="5">
    <source>
        <dbReference type="Pfam" id="PF05028"/>
    </source>
</evidence>
<dbReference type="GO" id="GO:0009225">
    <property type="term" value="P:nucleotide-sugar metabolic process"/>
    <property type="evidence" value="ECO:0007669"/>
    <property type="project" value="TreeGrafter"/>
</dbReference>
<evidence type="ECO:0000313" key="7">
    <source>
        <dbReference type="EMBL" id="CUC09547.1"/>
    </source>
</evidence>
<keyword evidence="3" id="KW-0378">Hydrolase</keyword>
<dbReference type="Pfam" id="PF20811">
    <property type="entry name" value="PARG_cat_N"/>
    <property type="match status" value="1"/>
</dbReference>
<proteinExistence type="inferred from homology"/>
<dbReference type="EC" id="3.2.1.143" evidence="2"/>
<evidence type="ECO:0000256" key="3">
    <source>
        <dbReference type="ARBA" id="ARBA00022801"/>
    </source>
</evidence>
<accession>A0A0K6S7A6</accession>
<evidence type="ECO:0000259" key="6">
    <source>
        <dbReference type="Pfam" id="PF20811"/>
    </source>
</evidence>
<dbReference type="VEuPathDB" id="CryptoDB:Cvel_21098"/>
<dbReference type="GO" id="GO:0006282">
    <property type="term" value="P:regulation of DNA repair"/>
    <property type="evidence" value="ECO:0007669"/>
    <property type="project" value="InterPro"/>
</dbReference>
<dbReference type="EMBL" id="CDMZ01001050">
    <property type="protein sequence ID" value="CUC09547.1"/>
    <property type="molecule type" value="Genomic_DNA"/>
</dbReference>
<dbReference type="InterPro" id="IPR046372">
    <property type="entry name" value="PARG_cat_C"/>
</dbReference>
<evidence type="ECO:0000256" key="2">
    <source>
        <dbReference type="ARBA" id="ARBA00012255"/>
    </source>
</evidence>
<feature type="domain" description="PARG catalytic Macro" evidence="5">
    <location>
        <begin position="330"/>
        <end position="543"/>
    </location>
</feature>
<feature type="active site" evidence="4">
    <location>
        <position position="354"/>
    </location>
</feature>
<dbReference type="InterPro" id="IPR048362">
    <property type="entry name" value="PARG_helical"/>
</dbReference>
<dbReference type="PhylomeDB" id="A0A0K6S7A6"/>
<dbReference type="AlphaFoldDB" id="A0A0K6S7A6"/>
<dbReference type="GO" id="GO:1990966">
    <property type="term" value="P:ATP generation from poly-ADP-D-ribose"/>
    <property type="evidence" value="ECO:0007669"/>
    <property type="project" value="TreeGrafter"/>
</dbReference>
<protein>
    <recommendedName>
        <fullName evidence="2">poly(ADP-ribose) glycohydrolase</fullName>
        <ecNumber evidence="2">3.2.1.143</ecNumber>
    </recommendedName>
</protein>
<dbReference type="PANTHER" id="PTHR12837">
    <property type="entry name" value="POLY ADP-RIBOSE GLYCOHYDROLASE"/>
    <property type="match status" value="1"/>
</dbReference>
<dbReference type="GO" id="GO:0005737">
    <property type="term" value="C:cytoplasm"/>
    <property type="evidence" value="ECO:0007669"/>
    <property type="project" value="TreeGrafter"/>
</dbReference>
<name>A0A0K6S7A6_9ALVE</name>
<evidence type="ECO:0000256" key="1">
    <source>
        <dbReference type="ARBA" id="ARBA00009545"/>
    </source>
</evidence>
<dbReference type="GO" id="GO:0004649">
    <property type="term" value="F:poly(ADP-ribose) glycohydrolase activity"/>
    <property type="evidence" value="ECO:0007669"/>
    <property type="project" value="UniProtKB-EC"/>
</dbReference>
<dbReference type="PANTHER" id="PTHR12837:SF0">
    <property type="entry name" value="POLY(ADP-RIBOSE) GLYCOHYDROLASE"/>
    <property type="match status" value="1"/>
</dbReference>
<feature type="active site" evidence="4">
    <location>
        <position position="372"/>
    </location>
</feature>
<dbReference type="InterPro" id="IPR007724">
    <property type="entry name" value="Poly_GlycHdrlase"/>
</dbReference>
<reference evidence="7" key="1">
    <citation type="submission" date="2014-11" db="EMBL/GenBank/DDBJ databases">
        <title>Molecular phylogeny of cliff fern family Woodsiaceae with morphological implications.</title>
        <authorList>
            <person name="Shao Y.-Z."/>
            <person name="Wei R."/>
            <person name="Zhang X.-C."/>
        </authorList>
    </citation>
    <scope>NUCLEOTIDE SEQUENCE</scope>
</reference>
<feature type="domain" description="PARG helical" evidence="6">
    <location>
        <begin position="186"/>
        <end position="307"/>
    </location>
</feature>
<evidence type="ECO:0000256" key="4">
    <source>
        <dbReference type="PIRSR" id="PIRSR607724-1"/>
    </source>
</evidence>
<feature type="active site" evidence="4">
    <location>
        <position position="373"/>
    </location>
</feature>
<organism evidence="7">
    <name type="scientific">Chromera velia CCMP2878</name>
    <dbReference type="NCBI Taxonomy" id="1169474"/>
    <lineage>
        <taxon>Eukaryota</taxon>
        <taxon>Sar</taxon>
        <taxon>Alveolata</taxon>
        <taxon>Colpodellida</taxon>
        <taxon>Chromeraceae</taxon>
        <taxon>Chromera</taxon>
    </lineage>
</organism>
<gene>
    <name evidence="7" type="ORF">Cvel_21098.t2.CR1</name>
</gene>